<dbReference type="Proteomes" id="UP000507222">
    <property type="component" value="Unassembled WGS sequence"/>
</dbReference>
<dbReference type="EMBL" id="CAEKDK010000004">
    <property type="protein sequence ID" value="CAB4278122.1"/>
    <property type="molecule type" value="Genomic_DNA"/>
</dbReference>
<dbReference type="Proteomes" id="UP000507245">
    <property type="component" value="Unassembled WGS sequence"/>
</dbReference>
<accession>A0A6J5XCI1</accession>
<evidence type="ECO:0000313" key="1">
    <source>
        <dbReference type="EMBL" id="CAB4278122.1"/>
    </source>
</evidence>
<sequence>MLTELYRGVPRVSTTVSSTPVYFKNGRQANLKASQWSKSYRVPFKKEGYENPSLGGGEDNDHPIINSSRFSEIVKDDKIEKQMKTFAWLHVNASNSEGQVKKKCLLEGLLANSAGLFTEPHPQSSTVEPTCKALVIGGSPLPPN</sequence>
<reference evidence="2 3" key="2">
    <citation type="submission" date="2020-05" db="EMBL/GenBank/DDBJ databases">
        <authorList>
            <person name="Campoy J."/>
            <person name="Schneeberger K."/>
            <person name="Spophaly S."/>
        </authorList>
    </citation>
    <scope>NUCLEOTIDE SEQUENCE [LARGE SCALE GENOMIC DNA]</scope>
    <source>
        <strain evidence="2">PruArmRojPasFocal</strain>
    </source>
</reference>
<protein>
    <submittedName>
        <fullName evidence="2">Uncharacterized protein</fullName>
    </submittedName>
</protein>
<proteinExistence type="predicted"/>
<dbReference type="AlphaFoldDB" id="A0A6J5XCI1"/>
<name>A0A6J5XCI1_PRUAR</name>
<evidence type="ECO:0000313" key="4">
    <source>
        <dbReference type="Proteomes" id="UP000507245"/>
    </source>
</evidence>
<evidence type="ECO:0000313" key="3">
    <source>
        <dbReference type="Proteomes" id="UP000507222"/>
    </source>
</evidence>
<keyword evidence="4" id="KW-1185">Reference proteome</keyword>
<dbReference type="EMBL" id="CAEKKB010000004">
    <property type="protein sequence ID" value="CAB4308538.1"/>
    <property type="molecule type" value="Genomic_DNA"/>
</dbReference>
<evidence type="ECO:0000313" key="2">
    <source>
        <dbReference type="EMBL" id="CAB4308538.1"/>
    </source>
</evidence>
<reference evidence="4" key="1">
    <citation type="journal article" date="2020" name="Genome Biol.">
        <title>Gamete binning: chromosome-level and haplotype-resolved genome assembly enabled by high-throughput single-cell sequencing of gamete genomes.</title>
        <authorList>
            <person name="Campoy J.A."/>
            <person name="Sun H."/>
            <person name="Goel M."/>
            <person name="Jiao W.-B."/>
            <person name="Folz-Donahue K."/>
            <person name="Wang N."/>
            <person name="Rubio M."/>
            <person name="Liu C."/>
            <person name="Kukat C."/>
            <person name="Ruiz D."/>
            <person name="Huettel B."/>
            <person name="Schneeberger K."/>
        </authorList>
    </citation>
    <scope>NUCLEOTIDE SEQUENCE [LARGE SCALE GENOMIC DNA]</scope>
    <source>
        <strain evidence="4">cv. Rojo Pasion</strain>
    </source>
</reference>
<organism evidence="2 4">
    <name type="scientific">Prunus armeniaca</name>
    <name type="common">Apricot</name>
    <name type="synonym">Armeniaca vulgaris</name>
    <dbReference type="NCBI Taxonomy" id="36596"/>
    <lineage>
        <taxon>Eukaryota</taxon>
        <taxon>Viridiplantae</taxon>
        <taxon>Streptophyta</taxon>
        <taxon>Embryophyta</taxon>
        <taxon>Tracheophyta</taxon>
        <taxon>Spermatophyta</taxon>
        <taxon>Magnoliopsida</taxon>
        <taxon>eudicotyledons</taxon>
        <taxon>Gunneridae</taxon>
        <taxon>Pentapetalae</taxon>
        <taxon>rosids</taxon>
        <taxon>fabids</taxon>
        <taxon>Rosales</taxon>
        <taxon>Rosaceae</taxon>
        <taxon>Amygdaloideae</taxon>
        <taxon>Amygdaleae</taxon>
        <taxon>Prunus</taxon>
    </lineage>
</organism>
<gene>
    <name evidence="1" type="ORF">CURHAP_LOCUS28382</name>
    <name evidence="2" type="ORF">ORAREDHAP_LOCUS28066</name>
</gene>